<protein>
    <submittedName>
        <fullName evidence="2">Uncharacterized protein</fullName>
    </submittedName>
</protein>
<dbReference type="AlphaFoldDB" id="A0A921USE0"/>
<reference evidence="2" key="2">
    <citation type="submission" date="2020-10" db="EMBL/GenBank/DDBJ databases">
        <authorList>
            <person name="Cooper E.A."/>
            <person name="Brenton Z.W."/>
            <person name="Flinn B.S."/>
            <person name="Jenkins J."/>
            <person name="Shu S."/>
            <person name="Flowers D."/>
            <person name="Luo F."/>
            <person name="Wang Y."/>
            <person name="Xia P."/>
            <person name="Barry K."/>
            <person name="Daum C."/>
            <person name="Lipzen A."/>
            <person name="Yoshinaga Y."/>
            <person name="Schmutz J."/>
            <person name="Saski C."/>
            <person name="Vermerris W."/>
            <person name="Kresovich S."/>
        </authorList>
    </citation>
    <scope>NUCLEOTIDE SEQUENCE</scope>
</reference>
<reference evidence="2" key="1">
    <citation type="journal article" date="2019" name="BMC Genomics">
        <title>A new reference genome for Sorghum bicolor reveals high levels of sequence similarity between sweet and grain genotypes: implications for the genetics of sugar metabolism.</title>
        <authorList>
            <person name="Cooper E.A."/>
            <person name="Brenton Z.W."/>
            <person name="Flinn B.S."/>
            <person name="Jenkins J."/>
            <person name="Shu S."/>
            <person name="Flowers D."/>
            <person name="Luo F."/>
            <person name="Wang Y."/>
            <person name="Xia P."/>
            <person name="Barry K."/>
            <person name="Daum C."/>
            <person name="Lipzen A."/>
            <person name="Yoshinaga Y."/>
            <person name="Schmutz J."/>
            <person name="Saski C."/>
            <person name="Vermerris W."/>
            <person name="Kresovich S."/>
        </authorList>
    </citation>
    <scope>NUCLEOTIDE SEQUENCE</scope>
</reference>
<comment type="caution">
    <text evidence="2">The sequence shown here is derived from an EMBL/GenBank/DDBJ whole genome shotgun (WGS) entry which is preliminary data.</text>
</comment>
<name>A0A921USE0_SORBI</name>
<evidence type="ECO:0000256" key="1">
    <source>
        <dbReference type="SAM" id="MobiDB-lite"/>
    </source>
</evidence>
<dbReference type="Proteomes" id="UP000807115">
    <property type="component" value="Chromosome 2"/>
</dbReference>
<sequence>MDEQHRLKARKSMNSGTQLSLVGTKKETSWLLVALESTPAEGTADRDYGTRISYQPTLLQKTLLSRAHWTFRGWQSNRLHSKVTVNAHIKEAGALPSSVNQYKKSKQNEKAHSPALARPGSRPRIATPARRRRHWGSRHCPTCTAAGVARSVTRGAQSATYASAVAGSSHCTFARRLGPCH</sequence>
<gene>
    <name evidence="2" type="ORF">BDA96_02G108500</name>
</gene>
<proteinExistence type="predicted"/>
<accession>A0A921USE0</accession>
<feature type="region of interest" description="Disordered" evidence="1">
    <location>
        <begin position="96"/>
        <end position="138"/>
    </location>
</feature>
<dbReference type="EMBL" id="CM027681">
    <property type="protein sequence ID" value="KAG0542488.1"/>
    <property type="molecule type" value="Genomic_DNA"/>
</dbReference>
<evidence type="ECO:0000313" key="2">
    <source>
        <dbReference type="EMBL" id="KAG0542488.1"/>
    </source>
</evidence>
<organism evidence="2 3">
    <name type="scientific">Sorghum bicolor</name>
    <name type="common">Sorghum</name>
    <name type="synonym">Sorghum vulgare</name>
    <dbReference type="NCBI Taxonomy" id="4558"/>
    <lineage>
        <taxon>Eukaryota</taxon>
        <taxon>Viridiplantae</taxon>
        <taxon>Streptophyta</taxon>
        <taxon>Embryophyta</taxon>
        <taxon>Tracheophyta</taxon>
        <taxon>Spermatophyta</taxon>
        <taxon>Magnoliopsida</taxon>
        <taxon>Liliopsida</taxon>
        <taxon>Poales</taxon>
        <taxon>Poaceae</taxon>
        <taxon>PACMAD clade</taxon>
        <taxon>Panicoideae</taxon>
        <taxon>Andropogonodae</taxon>
        <taxon>Andropogoneae</taxon>
        <taxon>Sorghinae</taxon>
        <taxon>Sorghum</taxon>
    </lineage>
</organism>
<evidence type="ECO:0000313" key="3">
    <source>
        <dbReference type="Proteomes" id="UP000807115"/>
    </source>
</evidence>